<dbReference type="AlphaFoldDB" id="A0A3M6UHG4"/>
<dbReference type="EMBL" id="RCHS01001512">
    <property type="protein sequence ID" value="RMX53120.1"/>
    <property type="molecule type" value="Genomic_DNA"/>
</dbReference>
<reference evidence="2 3" key="1">
    <citation type="journal article" date="2018" name="Sci. Rep.">
        <title>Comparative analysis of the Pocillopora damicornis genome highlights role of immune system in coral evolution.</title>
        <authorList>
            <person name="Cunning R."/>
            <person name="Bay R.A."/>
            <person name="Gillette P."/>
            <person name="Baker A.C."/>
            <person name="Traylor-Knowles N."/>
        </authorList>
    </citation>
    <scope>NUCLEOTIDE SEQUENCE [LARGE SCALE GENOMIC DNA]</scope>
    <source>
        <strain evidence="2">RSMAS</strain>
        <tissue evidence="2">Whole animal</tissue>
    </source>
</reference>
<evidence type="ECO:0000313" key="2">
    <source>
        <dbReference type="EMBL" id="RMX53120.1"/>
    </source>
</evidence>
<name>A0A3M6UHG4_POCDA</name>
<organism evidence="2 3">
    <name type="scientific">Pocillopora damicornis</name>
    <name type="common">Cauliflower coral</name>
    <name type="synonym">Millepora damicornis</name>
    <dbReference type="NCBI Taxonomy" id="46731"/>
    <lineage>
        <taxon>Eukaryota</taxon>
        <taxon>Metazoa</taxon>
        <taxon>Cnidaria</taxon>
        <taxon>Anthozoa</taxon>
        <taxon>Hexacorallia</taxon>
        <taxon>Scleractinia</taxon>
        <taxon>Astrocoeniina</taxon>
        <taxon>Pocilloporidae</taxon>
        <taxon>Pocillopora</taxon>
    </lineage>
</organism>
<proteinExistence type="predicted"/>
<evidence type="ECO:0008006" key="4">
    <source>
        <dbReference type="Google" id="ProtNLM"/>
    </source>
</evidence>
<comment type="caution">
    <text evidence="2">The sequence shown here is derived from an EMBL/GenBank/DDBJ whole genome shotgun (WGS) entry which is preliminary data.</text>
</comment>
<evidence type="ECO:0000313" key="3">
    <source>
        <dbReference type="Proteomes" id="UP000275408"/>
    </source>
</evidence>
<feature type="region of interest" description="Disordered" evidence="1">
    <location>
        <begin position="137"/>
        <end position="156"/>
    </location>
</feature>
<feature type="compositionally biased region" description="Polar residues" evidence="1">
    <location>
        <begin position="142"/>
        <end position="156"/>
    </location>
</feature>
<dbReference type="Proteomes" id="UP000275408">
    <property type="component" value="Unassembled WGS sequence"/>
</dbReference>
<feature type="region of interest" description="Disordered" evidence="1">
    <location>
        <begin position="82"/>
        <end position="106"/>
    </location>
</feature>
<accession>A0A3M6UHG4</accession>
<evidence type="ECO:0000256" key="1">
    <source>
        <dbReference type="SAM" id="MobiDB-lite"/>
    </source>
</evidence>
<keyword evidence="3" id="KW-1185">Reference proteome</keyword>
<sequence length="269" mass="29978">MTQLKNKKKSRAGYKGYLSYAFSEEALREQLEKVTTLSNQILALMEADDELTEEDMSMVVHDTNKLRFEVKLRLSAIGKLLATNLPNEPPPSSPSPSRKTSMHTGKQITVTFVCEDTTMTNARKSRMSMSCRLLKGRGKSENLGNHSTGESVGNNTHVETGKSVVLQTAQAQIAGKGNARIRVIFDTESHTSFVTSRVAKGFSLEILRKEWLAVNTFGQRVAGSNLREVIGLGRGNTIYIEVFIVPEISRVQNELLELMRENYPHFANI</sequence>
<protein>
    <recommendedName>
        <fullName evidence="4">Peptidase aspartic putative domain-containing protein</fullName>
    </recommendedName>
</protein>
<gene>
    <name evidence="2" type="ORF">pdam_00015569</name>
</gene>